<proteinExistence type="predicted"/>
<organism evidence="8 9">
    <name type="scientific">Flagellimonas nanhaiensis</name>
    <dbReference type="NCBI Taxonomy" id="2292706"/>
    <lineage>
        <taxon>Bacteria</taxon>
        <taxon>Pseudomonadati</taxon>
        <taxon>Bacteroidota</taxon>
        <taxon>Flavobacteriia</taxon>
        <taxon>Flavobacteriales</taxon>
        <taxon>Flavobacteriaceae</taxon>
        <taxon>Flagellimonas</taxon>
    </lineage>
</organism>
<dbReference type="Proteomes" id="UP000261828">
    <property type="component" value="Unassembled WGS sequence"/>
</dbReference>
<dbReference type="InterPro" id="IPR037066">
    <property type="entry name" value="Plug_dom_sf"/>
</dbReference>
<dbReference type="OrthoDB" id="9768147at2"/>
<dbReference type="SUPFAM" id="SSF49464">
    <property type="entry name" value="Carboxypeptidase regulatory domain-like"/>
    <property type="match status" value="1"/>
</dbReference>
<keyword evidence="9" id="KW-1185">Reference proteome</keyword>
<evidence type="ECO:0000256" key="1">
    <source>
        <dbReference type="ARBA" id="ARBA00004571"/>
    </source>
</evidence>
<accession>A0A371JL51</accession>
<comment type="caution">
    <text evidence="8">The sequence shown here is derived from an EMBL/GenBank/DDBJ whole genome shotgun (WGS) entry which is preliminary data.</text>
</comment>
<dbReference type="Gene3D" id="2.40.170.20">
    <property type="entry name" value="TonB-dependent receptor, beta-barrel domain"/>
    <property type="match status" value="1"/>
</dbReference>
<dbReference type="PANTHER" id="PTHR30069:SF46">
    <property type="entry name" value="OAR PROTEIN"/>
    <property type="match status" value="1"/>
</dbReference>
<dbReference type="Pfam" id="PF25183">
    <property type="entry name" value="OMP_b-brl_4"/>
    <property type="match status" value="2"/>
</dbReference>
<dbReference type="InterPro" id="IPR036942">
    <property type="entry name" value="Beta-barrel_TonB_sf"/>
</dbReference>
<evidence type="ECO:0000259" key="7">
    <source>
        <dbReference type="Pfam" id="PF25183"/>
    </source>
</evidence>
<sequence length="1072" mass="118602">MKNRNLALALLFFLTLLSFGYGQGVTTSSIGGRILDGDGEPLLGTNIKVTHLPSGTLYGGTTDFDGYFRVTGMRPGGPYRVEVSFMGFDDYVEENIFLQLGESYRINTQLNETTTALEGVVVTAQSSGVFNSNRTGAETNISNRLIQTIPAASRSIADFVRLTPQAQIREGNDGFTVSLGGQNNRYNAIYIDGAINNDVFGLAGSGTNGGQTGVNPFSVDAIESFQVQLAPFDVRIAGFSGGSISAVTRSGTNDFKGSAYYFFRNQNLVGKTPPDNVGEDGVREKLNDFSAKTFGFRVGGPLVKDKLFFFVNYERQDDETPQPFSISNYVGDTDAQGLTSLSSFLQNTYGYDPGGYDNNTRTLTSDKITAKLDWNINDNNKVSIRHSYVKADNLEARTSGNFNIGFINGSEFFESITNSTALEWNARIGNRMANKLVVGYTAVRDDRDPSGSPFPSVDIFDGSGRITFGAEPFSTANLLNQDVFTLTNNFEIYSGKHTFTLGTHNEYAKVKNLFFAFNYGDYTYNNVTDFINNENINFYQHGYSLVGDGTVGDESAGASEFNVWQLGLYAQDEYQVTENFKLTAGLRFDFPIWEDGNVNDDFNNRTIPLLEAEGKDLQGAQVGKGVNTTVHVSPRIGFNWDVNGNRETQIRGGWGMFTSRLPLVWPGGTYNNNGITGGFAASFNISDEVTFNPNVNNQPVNVEPGTGGVGGNVDLFAEDFKLPKVWKANLAIDQKLPFFGLVGSLEGVYNDNINAVFYENLNIRGPVGSLNGADNRPFYDRNDRIDRTYGGVYLASNTDEGSSWNFSATLRKPYINGFSGSVSYSYGDARAIFDGTSSQNSSQWRNYQTVNGKNSNLPVTRSDFSQGHRIVGNFSYEFKWNDNIKTTLALFYDGNQAAPFSYIYQEGADLLNDDSRDNALIYVPRNAGEINLVESNGLTPEEQWQALDAFIESDDYLRGRRGNYAERNGDRGPWSHVVDLKFIQDFSLNLGGNTKHAFQFTADIFNFTNFLNKDWGQRRFIRQVGLIRTESGGEDPTFSFNPSIVEQLEQIDDAGIQSSRWQMQLGLRYNFN</sequence>
<evidence type="ECO:0000313" key="8">
    <source>
        <dbReference type="EMBL" id="RDY57687.1"/>
    </source>
</evidence>
<dbReference type="InterPro" id="IPR039426">
    <property type="entry name" value="TonB-dep_rcpt-like"/>
</dbReference>
<dbReference type="PANTHER" id="PTHR30069">
    <property type="entry name" value="TONB-DEPENDENT OUTER MEMBRANE RECEPTOR"/>
    <property type="match status" value="1"/>
</dbReference>
<dbReference type="AlphaFoldDB" id="A0A371JL51"/>
<dbReference type="InterPro" id="IPR057601">
    <property type="entry name" value="Oar-like_b-barrel"/>
</dbReference>
<gene>
    <name evidence="8" type="ORF">DX873_18035</name>
</gene>
<dbReference type="InterPro" id="IPR008969">
    <property type="entry name" value="CarboxyPept-like_regulatory"/>
</dbReference>
<evidence type="ECO:0000256" key="2">
    <source>
        <dbReference type="ARBA" id="ARBA00022448"/>
    </source>
</evidence>
<dbReference type="Gene3D" id="2.60.40.1120">
    <property type="entry name" value="Carboxypeptidase-like, regulatory domain"/>
    <property type="match status" value="1"/>
</dbReference>
<evidence type="ECO:0000256" key="3">
    <source>
        <dbReference type="ARBA" id="ARBA00022452"/>
    </source>
</evidence>
<dbReference type="GO" id="GO:0009279">
    <property type="term" value="C:cell outer membrane"/>
    <property type="evidence" value="ECO:0007669"/>
    <property type="project" value="UniProtKB-SubCell"/>
</dbReference>
<comment type="subcellular location">
    <subcellularLocation>
        <location evidence="1">Cell outer membrane</location>
        <topology evidence="1">Multi-pass membrane protein</topology>
    </subcellularLocation>
</comment>
<keyword evidence="4" id="KW-0812">Transmembrane</keyword>
<dbReference type="GO" id="GO:0044718">
    <property type="term" value="P:siderophore transmembrane transport"/>
    <property type="evidence" value="ECO:0007669"/>
    <property type="project" value="TreeGrafter"/>
</dbReference>
<dbReference type="RefSeq" id="WP_116185953.1">
    <property type="nucleotide sequence ID" value="NZ_QTJX01000008.1"/>
</dbReference>
<dbReference type="EMBL" id="QTJX01000008">
    <property type="protein sequence ID" value="RDY57687.1"/>
    <property type="molecule type" value="Genomic_DNA"/>
</dbReference>
<dbReference type="Gene3D" id="2.170.130.10">
    <property type="entry name" value="TonB-dependent receptor, plug domain"/>
    <property type="match status" value="1"/>
</dbReference>
<keyword evidence="5" id="KW-0472">Membrane</keyword>
<evidence type="ECO:0000256" key="6">
    <source>
        <dbReference type="ARBA" id="ARBA00023237"/>
    </source>
</evidence>
<feature type="domain" description="TonB-dependent transporter Oar-like beta-barrel" evidence="7">
    <location>
        <begin position="355"/>
        <end position="1010"/>
    </location>
</feature>
<evidence type="ECO:0000256" key="5">
    <source>
        <dbReference type="ARBA" id="ARBA00023136"/>
    </source>
</evidence>
<protein>
    <submittedName>
        <fullName evidence="8">TonB-dependent receptor</fullName>
    </submittedName>
</protein>
<keyword evidence="3" id="KW-1134">Transmembrane beta strand</keyword>
<dbReference type="SUPFAM" id="SSF56935">
    <property type="entry name" value="Porins"/>
    <property type="match status" value="1"/>
</dbReference>
<keyword evidence="2" id="KW-0813">Transport</keyword>
<name>A0A371JL51_9FLAO</name>
<dbReference type="GO" id="GO:0015344">
    <property type="term" value="F:siderophore uptake transmembrane transporter activity"/>
    <property type="evidence" value="ECO:0007669"/>
    <property type="project" value="TreeGrafter"/>
</dbReference>
<dbReference type="Pfam" id="PF13620">
    <property type="entry name" value="CarboxypepD_reg"/>
    <property type="match status" value="1"/>
</dbReference>
<keyword evidence="8" id="KW-0675">Receptor</keyword>
<keyword evidence="6" id="KW-0998">Cell outer membrane</keyword>
<evidence type="ECO:0000256" key="4">
    <source>
        <dbReference type="ARBA" id="ARBA00022692"/>
    </source>
</evidence>
<reference evidence="8 9" key="1">
    <citation type="submission" date="2018-08" db="EMBL/GenBank/DDBJ databases">
        <title>Muricauda nanhaiensis sp. nov., isolated from seawater of the South China Sea.</title>
        <authorList>
            <person name="Dang Y."/>
        </authorList>
    </citation>
    <scope>NUCLEOTIDE SEQUENCE [LARGE SCALE GENOMIC DNA]</scope>
    <source>
        <strain evidence="8 9">SM1704</strain>
    </source>
</reference>
<feature type="domain" description="TonB-dependent transporter Oar-like beta-barrel" evidence="7">
    <location>
        <begin position="247"/>
        <end position="324"/>
    </location>
</feature>
<evidence type="ECO:0000313" key="9">
    <source>
        <dbReference type="Proteomes" id="UP000261828"/>
    </source>
</evidence>